<protein>
    <submittedName>
        <fullName evidence="2">Uncharacterized protein</fullName>
    </submittedName>
</protein>
<organism evidence="2 3">
    <name type="scientific">Leifsonia xyli subsp. cynodontis DSM 46306</name>
    <dbReference type="NCBI Taxonomy" id="1389489"/>
    <lineage>
        <taxon>Bacteria</taxon>
        <taxon>Bacillati</taxon>
        <taxon>Actinomycetota</taxon>
        <taxon>Actinomycetes</taxon>
        <taxon>Micrococcales</taxon>
        <taxon>Microbacteriaceae</taxon>
        <taxon>Leifsonia</taxon>
    </lineage>
</organism>
<feature type="region of interest" description="Disordered" evidence="1">
    <location>
        <begin position="49"/>
        <end position="89"/>
    </location>
</feature>
<proteinExistence type="predicted"/>
<dbReference type="PATRIC" id="fig|1389489.3.peg.71"/>
<dbReference type="EMBL" id="CP006734">
    <property type="protein sequence ID" value="AGW40350.1"/>
    <property type="molecule type" value="Genomic_DNA"/>
</dbReference>
<evidence type="ECO:0000313" key="2">
    <source>
        <dbReference type="EMBL" id="AGW40350.1"/>
    </source>
</evidence>
<dbReference type="AlphaFoldDB" id="U3P212"/>
<keyword evidence="3" id="KW-1185">Reference proteome</keyword>
<dbReference type="STRING" id="1389489.O159_00790"/>
<name>U3P212_LEIXC</name>
<reference evidence="2 3" key="1">
    <citation type="journal article" date="2013" name="Genome Announc.">
        <title>Complete Genome Sequence of Leifsonia xyli subsp. cynodontis Strain DSM46306, a Gram-Positive Bacterial Pathogen of Grasses.</title>
        <authorList>
            <person name="Monteiro-Vitorello C.B."/>
            <person name="Zerillo M.M."/>
            <person name="Van Sluys M.A."/>
            <person name="Camargo L.E."/>
            <person name="Kitajima J.P."/>
        </authorList>
    </citation>
    <scope>NUCLEOTIDE SEQUENCE [LARGE SCALE GENOMIC DNA]</scope>
    <source>
        <strain evidence="2 3">DSM 46306</strain>
    </source>
</reference>
<dbReference type="KEGG" id="lxy:O159_00790"/>
<dbReference type="RefSeq" id="WP_021753797.1">
    <property type="nucleotide sequence ID" value="NC_022438.1"/>
</dbReference>
<dbReference type="Proteomes" id="UP000016743">
    <property type="component" value="Chromosome"/>
</dbReference>
<evidence type="ECO:0000313" key="3">
    <source>
        <dbReference type="Proteomes" id="UP000016743"/>
    </source>
</evidence>
<accession>U3P212</accession>
<evidence type="ECO:0000256" key="1">
    <source>
        <dbReference type="SAM" id="MobiDB-lite"/>
    </source>
</evidence>
<feature type="compositionally biased region" description="Low complexity" evidence="1">
    <location>
        <begin position="68"/>
        <end position="82"/>
    </location>
</feature>
<gene>
    <name evidence="2" type="ORF">O159_00790</name>
</gene>
<sequence>MALGWGIPRVMLANALVQPAALRAFAAHTDRLTVWADSVRAVEIMTETLAARPPAPGAGRARRGGGDAPAPGGRTPRSRSPVRSPPPRS</sequence>
<dbReference type="HOGENOM" id="CLU_2450961_0_0_11"/>